<dbReference type="PROSITE" id="PS50995">
    <property type="entry name" value="HTH_MARR_2"/>
    <property type="match status" value="1"/>
</dbReference>
<name>A0ABS1K7C6_9MICC</name>
<dbReference type="PANTHER" id="PTHR33164">
    <property type="entry name" value="TRANSCRIPTIONAL REGULATOR, MARR FAMILY"/>
    <property type="match status" value="1"/>
</dbReference>
<gene>
    <name evidence="2" type="ORF">JJE72_11930</name>
</gene>
<dbReference type="PANTHER" id="PTHR33164:SF94">
    <property type="entry name" value="TRANSCRIPTIONAL REGULATORY PROTEIN-RELATED"/>
    <property type="match status" value="1"/>
</dbReference>
<dbReference type="PRINTS" id="PR00598">
    <property type="entry name" value="HTHMARR"/>
</dbReference>
<dbReference type="Proteomes" id="UP000639051">
    <property type="component" value="Unassembled WGS sequence"/>
</dbReference>
<protein>
    <submittedName>
        <fullName evidence="2">MarR family transcriptional regulator</fullName>
    </submittedName>
</protein>
<dbReference type="InterPro" id="IPR036390">
    <property type="entry name" value="WH_DNA-bd_sf"/>
</dbReference>
<accession>A0ABS1K7C6</accession>
<dbReference type="InterPro" id="IPR036388">
    <property type="entry name" value="WH-like_DNA-bd_sf"/>
</dbReference>
<feature type="domain" description="HTH marR-type" evidence="1">
    <location>
        <begin position="1"/>
        <end position="128"/>
    </location>
</feature>
<dbReference type="SMART" id="SM00347">
    <property type="entry name" value="HTH_MARR"/>
    <property type="match status" value="1"/>
</dbReference>
<keyword evidence="3" id="KW-1185">Reference proteome</keyword>
<evidence type="ECO:0000313" key="2">
    <source>
        <dbReference type="EMBL" id="MBL0706211.1"/>
    </source>
</evidence>
<dbReference type="InterPro" id="IPR000835">
    <property type="entry name" value="HTH_MarR-typ"/>
</dbReference>
<dbReference type="EMBL" id="JAERRC010000028">
    <property type="protein sequence ID" value="MBL0706211.1"/>
    <property type="molecule type" value="Genomic_DNA"/>
</dbReference>
<evidence type="ECO:0000259" key="1">
    <source>
        <dbReference type="PROSITE" id="PS50995"/>
    </source>
</evidence>
<comment type="caution">
    <text evidence="2">The sequence shown here is derived from an EMBL/GenBank/DDBJ whole genome shotgun (WGS) entry which is preliminary data.</text>
</comment>
<reference evidence="2 3" key="1">
    <citation type="submission" date="2021-01" db="EMBL/GenBank/DDBJ databases">
        <title>Genome public.</title>
        <authorList>
            <person name="Liu C."/>
            <person name="Sun Q."/>
        </authorList>
    </citation>
    <scope>NUCLEOTIDE SEQUENCE [LARGE SCALE GENOMIC DNA]</scope>
    <source>
        <strain evidence="2 3">JC656</strain>
    </source>
</reference>
<evidence type="ECO:0000313" key="3">
    <source>
        <dbReference type="Proteomes" id="UP000639051"/>
    </source>
</evidence>
<sequence length="143" mass="15357">MLRASRALLGVIAQSVVEALESVTLPQFRVLVVLASSGSVPIGVLAGKLNSVPSTFSRFLDRMEDAGLVVRRPSPGSRREVLVALEPKGAAIVEEATKRRRRAIAEILQRLDAQERDRLVCALDSFSLAAGEPAPETLLIMGL</sequence>
<dbReference type="Gene3D" id="1.10.10.10">
    <property type="entry name" value="Winged helix-like DNA-binding domain superfamily/Winged helix DNA-binding domain"/>
    <property type="match status" value="1"/>
</dbReference>
<dbReference type="Pfam" id="PF01047">
    <property type="entry name" value="MarR"/>
    <property type="match status" value="1"/>
</dbReference>
<organism evidence="2 3">
    <name type="scientific">Sinomonas cellulolyticus</name>
    <dbReference type="NCBI Taxonomy" id="2801916"/>
    <lineage>
        <taxon>Bacteria</taxon>
        <taxon>Bacillati</taxon>
        <taxon>Actinomycetota</taxon>
        <taxon>Actinomycetes</taxon>
        <taxon>Micrococcales</taxon>
        <taxon>Micrococcaceae</taxon>
        <taxon>Sinomonas</taxon>
    </lineage>
</organism>
<proteinExistence type="predicted"/>
<dbReference type="SUPFAM" id="SSF46785">
    <property type="entry name" value="Winged helix' DNA-binding domain"/>
    <property type="match status" value="1"/>
</dbReference>
<dbReference type="InterPro" id="IPR039422">
    <property type="entry name" value="MarR/SlyA-like"/>
</dbReference>